<evidence type="ECO:0000313" key="3">
    <source>
        <dbReference type="Proteomes" id="UP000566819"/>
    </source>
</evidence>
<evidence type="ECO:0000313" key="2">
    <source>
        <dbReference type="EMBL" id="KAF4634820.1"/>
    </source>
</evidence>
<accession>A0A8H4RRN9</accession>
<feature type="chain" id="PRO_5034271705" evidence="1">
    <location>
        <begin position="21"/>
        <end position="114"/>
    </location>
</feature>
<dbReference type="AlphaFoldDB" id="A0A8H4RRN9"/>
<name>A0A8H4RRN9_9HELO</name>
<comment type="caution">
    <text evidence="2">The sequence shown here is derived from an EMBL/GenBank/DDBJ whole genome shotgun (WGS) entry which is preliminary data.</text>
</comment>
<proteinExistence type="predicted"/>
<dbReference type="Proteomes" id="UP000566819">
    <property type="component" value="Unassembled WGS sequence"/>
</dbReference>
<gene>
    <name evidence="2" type="ORF">G7Y89_g3283</name>
</gene>
<protein>
    <submittedName>
        <fullName evidence="2">Uncharacterized protein</fullName>
    </submittedName>
</protein>
<dbReference type="EMBL" id="JAAMPI010000158">
    <property type="protein sequence ID" value="KAF4634820.1"/>
    <property type="molecule type" value="Genomic_DNA"/>
</dbReference>
<organism evidence="2 3">
    <name type="scientific">Cudoniella acicularis</name>
    <dbReference type="NCBI Taxonomy" id="354080"/>
    <lineage>
        <taxon>Eukaryota</taxon>
        <taxon>Fungi</taxon>
        <taxon>Dikarya</taxon>
        <taxon>Ascomycota</taxon>
        <taxon>Pezizomycotina</taxon>
        <taxon>Leotiomycetes</taxon>
        <taxon>Helotiales</taxon>
        <taxon>Tricladiaceae</taxon>
        <taxon>Cudoniella</taxon>
    </lineage>
</organism>
<sequence length="114" mass="12706">MQLITFLTLFVSAAAALVAAIPTPVEEAASLPTNLECPDGTFTCGKFYHSFEEILWPNGTLSESFKSAATSLKTVSGQSRWLAKRCYDFESYFWTIARTSFGQTDWEAKALRTY</sequence>
<feature type="signal peptide" evidence="1">
    <location>
        <begin position="1"/>
        <end position="20"/>
    </location>
</feature>
<evidence type="ECO:0000256" key="1">
    <source>
        <dbReference type="SAM" id="SignalP"/>
    </source>
</evidence>
<keyword evidence="1" id="KW-0732">Signal</keyword>
<reference evidence="2 3" key="1">
    <citation type="submission" date="2020-03" db="EMBL/GenBank/DDBJ databases">
        <title>Draft Genome Sequence of Cudoniella acicularis.</title>
        <authorList>
            <person name="Buettner E."/>
            <person name="Kellner H."/>
        </authorList>
    </citation>
    <scope>NUCLEOTIDE SEQUENCE [LARGE SCALE GENOMIC DNA]</scope>
    <source>
        <strain evidence="2 3">DSM 108380</strain>
    </source>
</reference>
<keyword evidence="3" id="KW-1185">Reference proteome</keyword>